<dbReference type="InterPro" id="IPR002347">
    <property type="entry name" value="SDR_fam"/>
</dbReference>
<name>A0AAD9ILX7_PROWI</name>
<dbReference type="InterPro" id="IPR051122">
    <property type="entry name" value="SDR_DHRS6-like"/>
</dbReference>
<comment type="similarity">
    <text evidence="1">Belongs to the short-chain dehydrogenases/reductases (SDR) family.</text>
</comment>
<comment type="caution">
    <text evidence="3">The sequence shown here is derived from an EMBL/GenBank/DDBJ whole genome shotgun (WGS) entry which is preliminary data.</text>
</comment>
<evidence type="ECO:0000313" key="4">
    <source>
        <dbReference type="Proteomes" id="UP001255856"/>
    </source>
</evidence>
<dbReference type="Proteomes" id="UP001255856">
    <property type="component" value="Unassembled WGS sequence"/>
</dbReference>
<dbReference type="AlphaFoldDB" id="A0AAD9ILX7"/>
<dbReference type="SUPFAM" id="SSF51735">
    <property type="entry name" value="NAD(P)-binding Rossmann-fold domains"/>
    <property type="match status" value="1"/>
</dbReference>
<evidence type="ECO:0000256" key="1">
    <source>
        <dbReference type="ARBA" id="ARBA00006484"/>
    </source>
</evidence>
<dbReference type="EMBL" id="JASFZW010000001">
    <property type="protein sequence ID" value="KAK2080901.1"/>
    <property type="molecule type" value="Genomic_DNA"/>
</dbReference>
<keyword evidence="4" id="KW-1185">Reference proteome</keyword>
<gene>
    <name evidence="3" type="ORF">QBZ16_000755</name>
</gene>
<organism evidence="3 4">
    <name type="scientific">Prototheca wickerhamii</name>
    <dbReference type="NCBI Taxonomy" id="3111"/>
    <lineage>
        <taxon>Eukaryota</taxon>
        <taxon>Viridiplantae</taxon>
        <taxon>Chlorophyta</taxon>
        <taxon>core chlorophytes</taxon>
        <taxon>Trebouxiophyceae</taxon>
        <taxon>Chlorellales</taxon>
        <taxon>Chlorellaceae</taxon>
        <taxon>Prototheca</taxon>
    </lineage>
</organism>
<dbReference type="Gene3D" id="3.40.50.720">
    <property type="entry name" value="NAD(P)-binding Rossmann-like Domain"/>
    <property type="match status" value="1"/>
</dbReference>
<proteinExistence type="inferred from homology"/>
<dbReference type="PANTHER" id="PTHR43477:SF1">
    <property type="entry name" value="DIHYDROANTICAPSIN 7-DEHYDROGENASE"/>
    <property type="match status" value="1"/>
</dbReference>
<evidence type="ECO:0000313" key="3">
    <source>
        <dbReference type="EMBL" id="KAK2080901.1"/>
    </source>
</evidence>
<protein>
    <submittedName>
        <fullName evidence="3">Uncharacterized protein</fullName>
    </submittedName>
</protein>
<dbReference type="InterPro" id="IPR036291">
    <property type="entry name" value="NAD(P)-bd_dom_sf"/>
</dbReference>
<evidence type="ECO:0000256" key="2">
    <source>
        <dbReference type="ARBA" id="ARBA00023002"/>
    </source>
</evidence>
<reference evidence="3" key="1">
    <citation type="submission" date="2021-01" db="EMBL/GenBank/DDBJ databases">
        <authorList>
            <person name="Eckstrom K.M.E."/>
        </authorList>
    </citation>
    <scope>NUCLEOTIDE SEQUENCE</scope>
    <source>
        <strain evidence="3">UVCC 0001</strain>
    </source>
</reference>
<dbReference type="GO" id="GO:0016491">
    <property type="term" value="F:oxidoreductase activity"/>
    <property type="evidence" value="ECO:0007669"/>
    <property type="project" value="UniProtKB-KW"/>
</dbReference>
<dbReference type="Pfam" id="PF00106">
    <property type="entry name" value="adh_short"/>
    <property type="match status" value="1"/>
</dbReference>
<dbReference type="PANTHER" id="PTHR43477">
    <property type="entry name" value="DIHYDROANTICAPSIN 7-DEHYDROGENASE"/>
    <property type="match status" value="1"/>
</dbReference>
<keyword evidence="2" id="KW-0560">Oxidoreductase</keyword>
<sequence>MDAAGPLRGTVALVLGASGIVGGGVADGLIKAGARVLAPCRSESSKAKMMEHLEHSHSPLLEAPVVDYSSETGLAGLVEYVQNHAGLQGHVDHIFSCQGGSVPKGPLSAVAEAELEAAVRDRIVSQALSARYLAPLVKPGGDGCYLVATGRLGEGCTAPEWGIYTIVNAAVYGVVSAIRSEYSDIRVQEVRCVEAARAY</sequence>
<accession>A0AAD9ILX7</accession>